<gene>
    <name evidence="2" type="ORF">O4220_02305</name>
</gene>
<organism evidence="2 3">
    <name type="scientific">Rhodococcus ruber</name>
    <dbReference type="NCBI Taxonomy" id="1830"/>
    <lineage>
        <taxon>Bacteria</taxon>
        <taxon>Bacillati</taxon>
        <taxon>Actinomycetota</taxon>
        <taxon>Actinomycetes</taxon>
        <taxon>Mycobacteriales</taxon>
        <taxon>Nocardiaceae</taxon>
        <taxon>Rhodococcus</taxon>
    </lineage>
</organism>
<evidence type="ECO:0000259" key="1">
    <source>
        <dbReference type="Pfam" id="PF12680"/>
    </source>
</evidence>
<proteinExistence type="predicted"/>
<sequence length="116" mass="12534">MTQTPKEVAATYFEAWKSKDFDTLASILHEDATFLGPLGTAANGAECVAGLKGMSQIVTDVDIAHVFVDGPNVLTWFDLHTSIAPPASTANWQRIENGKIMEIKVTFDPREIIAAG</sequence>
<dbReference type="InterPro" id="IPR032710">
    <property type="entry name" value="NTF2-like_dom_sf"/>
</dbReference>
<feature type="domain" description="SnoaL-like" evidence="1">
    <location>
        <begin position="11"/>
        <end position="102"/>
    </location>
</feature>
<dbReference type="Gene3D" id="3.10.450.50">
    <property type="match status" value="1"/>
</dbReference>
<keyword evidence="3" id="KW-1185">Reference proteome</keyword>
<dbReference type="SUPFAM" id="SSF54427">
    <property type="entry name" value="NTF2-like"/>
    <property type="match status" value="1"/>
</dbReference>
<name>A0ABT4M8Q9_9NOCA</name>
<dbReference type="InterPro" id="IPR037401">
    <property type="entry name" value="SnoaL-like"/>
</dbReference>
<dbReference type="Pfam" id="PF12680">
    <property type="entry name" value="SnoaL_2"/>
    <property type="match status" value="1"/>
</dbReference>
<protein>
    <submittedName>
        <fullName evidence="2">Nuclear transport factor 2 family protein</fullName>
    </submittedName>
</protein>
<reference evidence="2" key="1">
    <citation type="submission" date="2022-12" db="EMBL/GenBank/DDBJ databases">
        <authorList>
            <person name="Krivoruchko A.V."/>
            <person name="Elkin A."/>
        </authorList>
    </citation>
    <scope>NUCLEOTIDE SEQUENCE</scope>
    <source>
        <strain evidence="2">IEGM 1391</strain>
    </source>
</reference>
<dbReference type="EMBL" id="JAPWIJ010000001">
    <property type="protein sequence ID" value="MCZ4517329.1"/>
    <property type="molecule type" value="Genomic_DNA"/>
</dbReference>
<accession>A0ABT4M8Q9</accession>
<dbReference type="RefSeq" id="WP_269601940.1">
    <property type="nucleotide sequence ID" value="NZ_JAPWIJ010000001.1"/>
</dbReference>
<comment type="caution">
    <text evidence="2">The sequence shown here is derived from an EMBL/GenBank/DDBJ whole genome shotgun (WGS) entry which is preliminary data.</text>
</comment>
<evidence type="ECO:0000313" key="2">
    <source>
        <dbReference type="EMBL" id="MCZ4517329.1"/>
    </source>
</evidence>
<dbReference type="Proteomes" id="UP001081071">
    <property type="component" value="Unassembled WGS sequence"/>
</dbReference>
<evidence type="ECO:0000313" key="3">
    <source>
        <dbReference type="Proteomes" id="UP001081071"/>
    </source>
</evidence>